<dbReference type="Gene3D" id="2.40.10.120">
    <property type="match status" value="1"/>
</dbReference>
<proteinExistence type="predicted"/>
<dbReference type="PROSITE" id="PS00673">
    <property type="entry name" value="V8_SER"/>
    <property type="match status" value="1"/>
</dbReference>
<keyword evidence="4" id="KW-0720">Serine protease</keyword>
<evidence type="ECO:0000256" key="1">
    <source>
        <dbReference type="ARBA" id="ARBA00022670"/>
    </source>
</evidence>
<keyword evidence="6" id="KW-0472">Membrane</keyword>
<dbReference type="Proteomes" id="UP000238348">
    <property type="component" value="Chromosome"/>
</dbReference>
<evidence type="ECO:0000256" key="5">
    <source>
        <dbReference type="SAM" id="MobiDB-lite"/>
    </source>
</evidence>
<dbReference type="InterPro" id="IPR009003">
    <property type="entry name" value="Peptidase_S1_PA"/>
</dbReference>
<dbReference type="GO" id="GO:0006508">
    <property type="term" value="P:proteolysis"/>
    <property type="evidence" value="ECO:0007669"/>
    <property type="project" value="UniProtKB-KW"/>
</dbReference>
<dbReference type="GO" id="GO:0008236">
    <property type="term" value="F:serine-type peptidase activity"/>
    <property type="evidence" value="ECO:0007669"/>
    <property type="project" value="UniProtKB-KW"/>
</dbReference>
<dbReference type="RefSeq" id="WP_234023610.1">
    <property type="nucleotide sequence ID" value="NZ_CP012673.1"/>
</dbReference>
<sequence>MRAFSIAMLRSNDKRGREIPAVEQGGAPPRPPDADGRVDVETAQRIVRDAVVRAVQREEKAVALVRARADEARRKVARHNLLLGLGVAAALVAVGVAGVVAHRSRQAADALAREVGLGLAPAARPSGEIPRQVLSGRAIFEQNRQALYVMGYTVGSRIGGCCSAFAIAPDLLATNAHCIRDCRARGGTSIATLNDSMGKTRFRIVAMSPHPAYKAGAEGLITPDVALLRIDGKAPRTVKLANDAELRAIGPGDDAYVLGFPGRLMDPLSPSATFLEGRIGRVTGIDGEAATPDRAVLIQHDAVTRGGNSGSPIFNQYGHVIGIHAAHIDDEDDVTIDGRKATVTQSSPFRLGMRIDLLQGVPAP</sequence>
<dbReference type="PANTHER" id="PTHR43019:SF23">
    <property type="entry name" value="PROTEASE DO-LIKE 5, CHLOROPLASTIC"/>
    <property type="match status" value="1"/>
</dbReference>
<keyword evidence="6" id="KW-0812">Transmembrane</keyword>
<evidence type="ECO:0000256" key="2">
    <source>
        <dbReference type="ARBA" id="ARBA00022729"/>
    </source>
</evidence>
<evidence type="ECO:0000256" key="3">
    <source>
        <dbReference type="ARBA" id="ARBA00022801"/>
    </source>
</evidence>
<name>A0A2L0EP61_SORCE</name>
<dbReference type="EMBL" id="CP012673">
    <property type="protein sequence ID" value="AUX41065.1"/>
    <property type="molecule type" value="Genomic_DNA"/>
</dbReference>
<accession>A0A2L0EP61</accession>
<dbReference type="AlphaFoldDB" id="A0A2L0EP61"/>
<dbReference type="InterPro" id="IPR000126">
    <property type="entry name" value="V8_ser_AS"/>
</dbReference>
<evidence type="ECO:0000313" key="8">
    <source>
        <dbReference type="Proteomes" id="UP000238348"/>
    </source>
</evidence>
<evidence type="ECO:0000256" key="4">
    <source>
        <dbReference type="ARBA" id="ARBA00022825"/>
    </source>
</evidence>
<keyword evidence="3" id="KW-0378">Hydrolase</keyword>
<protein>
    <submittedName>
        <fullName evidence="7">Glutamyl endopeptidase</fullName>
    </submittedName>
</protein>
<gene>
    <name evidence="7" type="ORF">SOCE26_024700</name>
</gene>
<organism evidence="7 8">
    <name type="scientific">Sorangium cellulosum</name>
    <name type="common">Polyangium cellulosum</name>
    <dbReference type="NCBI Taxonomy" id="56"/>
    <lineage>
        <taxon>Bacteria</taxon>
        <taxon>Pseudomonadati</taxon>
        <taxon>Myxococcota</taxon>
        <taxon>Polyangia</taxon>
        <taxon>Polyangiales</taxon>
        <taxon>Polyangiaceae</taxon>
        <taxon>Sorangium</taxon>
    </lineage>
</organism>
<evidence type="ECO:0000313" key="7">
    <source>
        <dbReference type="EMBL" id="AUX41065.1"/>
    </source>
</evidence>
<feature type="region of interest" description="Disordered" evidence="5">
    <location>
        <begin position="15"/>
        <end position="37"/>
    </location>
</feature>
<reference evidence="7 8" key="1">
    <citation type="submission" date="2015-09" db="EMBL/GenBank/DDBJ databases">
        <title>Sorangium comparison.</title>
        <authorList>
            <person name="Zaburannyi N."/>
            <person name="Bunk B."/>
            <person name="Overmann J."/>
            <person name="Mueller R."/>
        </authorList>
    </citation>
    <scope>NUCLEOTIDE SEQUENCE [LARGE SCALE GENOMIC DNA]</scope>
    <source>
        <strain evidence="7 8">So ce26</strain>
    </source>
</reference>
<keyword evidence="1" id="KW-0645">Protease</keyword>
<keyword evidence="6" id="KW-1133">Transmembrane helix</keyword>
<dbReference type="Pfam" id="PF13365">
    <property type="entry name" value="Trypsin_2"/>
    <property type="match status" value="1"/>
</dbReference>
<feature type="transmembrane region" description="Helical" evidence="6">
    <location>
        <begin position="81"/>
        <end position="101"/>
    </location>
</feature>
<dbReference type="PANTHER" id="PTHR43019">
    <property type="entry name" value="SERINE ENDOPROTEASE DEGS"/>
    <property type="match status" value="1"/>
</dbReference>
<keyword evidence="2" id="KW-0732">Signal</keyword>
<dbReference type="SUPFAM" id="SSF50494">
    <property type="entry name" value="Trypsin-like serine proteases"/>
    <property type="match status" value="1"/>
</dbReference>
<evidence type="ECO:0000256" key="6">
    <source>
        <dbReference type="SAM" id="Phobius"/>
    </source>
</evidence>